<proteinExistence type="predicted"/>
<dbReference type="AlphaFoldDB" id="A0A915JRH5"/>
<dbReference type="WBParaSite" id="nRc.2.0.1.t28821-RA">
    <property type="protein sequence ID" value="nRc.2.0.1.t28821-RA"/>
    <property type="gene ID" value="nRc.2.0.1.g28821"/>
</dbReference>
<organism evidence="1 2">
    <name type="scientific">Romanomermis culicivorax</name>
    <name type="common">Nematode worm</name>
    <dbReference type="NCBI Taxonomy" id="13658"/>
    <lineage>
        <taxon>Eukaryota</taxon>
        <taxon>Metazoa</taxon>
        <taxon>Ecdysozoa</taxon>
        <taxon>Nematoda</taxon>
        <taxon>Enoplea</taxon>
        <taxon>Dorylaimia</taxon>
        <taxon>Mermithida</taxon>
        <taxon>Mermithoidea</taxon>
        <taxon>Mermithidae</taxon>
        <taxon>Romanomermis</taxon>
    </lineage>
</organism>
<evidence type="ECO:0000313" key="2">
    <source>
        <dbReference type="WBParaSite" id="nRc.2.0.1.t28821-RA"/>
    </source>
</evidence>
<protein>
    <submittedName>
        <fullName evidence="2">Uncharacterized protein</fullName>
    </submittedName>
</protein>
<keyword evidence="1" id="KW-1185">Reference proteome</keyword>
<evidence type="ECO:0000313" key="1">
    <source>
        <dbReference type="Proteomes" id="UP000887565"/>
    </source>
</evidence>
<name>A0A915JRH5_ROMCU</name>
<sequence>MTFEPPLTISGVSGIGDHAVERRPKEIQIIHTVHPTIFTKNMYAVYPNANFTPPWEQHIHYNAVLTPYVTRPMDSSCASSQS</sequence>
<reference evidence="2" key="1">
    <citation type="submission" date="2022-11" db="UniProtKB">
        <authorList>
            <consortium name="WormBaseParasite"/>
        </authorList>
    </citation>
    <scope>IDENTIFICATION</scope>
</reference>
<dbReference type="Proteomes" id="UP000887565">
    <property type="component" value="Unplaced"/>
</dbReference>
<accession>A0A915JRH5</accession>